<dbReference type="PANTHER" id="PTHR43591:SF24">
    <property type="entry name" value="2-METHOXY-6-POLYPRENYL-1,4-BENZOQUINOL METHYLASE, MITOCHONDRIAL"/>
    <property type="match status" value="1"/>
</dbReference>
<organism evidence="2 3">
    <name type="scientific">Penicillium alfredii</name>
    <dbReference type="NCBI Taxonomy" id="1506179"/>
    <lineage>
        <taxon>Eukaryota</taxon>
        <taxon>Fungi</taxon>
        <taxon>Dikarya</taxon>
        <taxon>Ascomycota</taxon>
        <taxon>Pezizomycotina</taxon>
        <taxon>Eurotiomycetes</taxon>
        <taxon>Eurotiomycetidae</taxon>
        <taxon>Eurotiales</taxon>
        <taxon>Aspergillaceae</taxon>
        <taxon>Penicillium</taxon>
    </lineage>
</organism>
<dbReference type="RefSeq" id="XP_056511999.1">
    <property type="nucleotide sequence ID" value="XM_056656386.1"/>
</dbReference>
<dbReference type="OrthoDB" id="2013972at2759"/>
<dbReference type="SUPFAM" id="SSF53335">
    <property type="entry name" value="S-adenosyl-L-methionine-dependent methyltransferases"/>
    <property type="match status" value="1"/>
</dbReference>
<dbReference type="InterPro" id="IPR029063">
    <property type="entry name" value="SAM-dependent_MTases_sf"/>
</dbReference>
<proteinExistence type="predicted"/>
<protein>
    <submittedName>
        <fullName evidence="2">S-adenosyl-L-methionine-dependent methyltransferase</fullName>
    </submittedName>
</protein>
<dbReference type="GO" id="GO:0008168">
    <property type="term" value="F:methyltransferase activity"/>
    <property type="evidence" value="ECO:0007669"/>
    <property type="project" value="UniProtKB-KW"/>
</dbReference>
<name>A0A9W9K807_9EURO</name>
<dbReference type="CDD" id="cd02440">
    <property type="entry name" value="AdoMet_MTases"/>
    <property type="match status" value="1"/>
</dbReference>
<evidence type="ECO:0000313" key="2">
    <source>
        <dbReference type="EMBL" id="KAJ5096448.1"/>
    </source>
</evidence>
<accession>A0A9W9K807</accession>
<dbReference type="Gene3D" id="3.40.50.150">
    <property type="entry name" value="Vaccinia Virus protein VP39"/>
    <property type="match status" value="1"/>
</dbReference>
<reference evidence="2" key="1">
    <citation type="submission" date="2022-11" db="EMBL/GenBank/DDBJ databases">
        <authorList>
            <person name="Petersen C."/>
        </authorList>
    </citation>
    <scope>NUCLEOTIDE SEQUENCE</scope>
    <source>
        <strain evidence="2">IBT 34128</strain>
    </source>
</reference>
<reference evidence="2" key="2">
    <citation type="journal article" date="2023" name="IMA Fungus">
        <title>Comparative genomic study of the Penicillium genus elucidates a diverse pangenome and 15 lateral gene transfer events.</title>
        <authorList>
            <person name="Petersen C."/>
            <person name="Sorensen T."/>
            <person name="Nielsen M.R."/>
            <person name="Sondergaard T.E."/>
            <person name="Sorensen J.L."/>
            <person name="Fitzpatrick D.A."/>
            <person name="Frisvad J.C."/>
            <person name="Nielsen K.L."/>
        </authorList>
    </citation>
    <scope>NUCLEOTIDE SEQUENCE</scope>
    <source>
        <strain evidence="2">IBT 34128</strain>
    </source>
</reference>
<evidence type="ECO:0000313" key="3">
    <source>
        <dbReference type="Proteomes" id="UP001141434"/>
    </source>
</evidence>
<dbReference type="EMBL" id="JAPMSZ010000007">
    <property type="protein sequence ID" value="KAJ5096448.1"/>
    <property type="molecule type" value="Genomic_DNA"/>
</dbReference>
<dbReference type="Proteomes" id="UP001141434">
    <property type="component" value="Unassembled WGS sequence"/>
</dbReference>
<dbReference type="GeneID" id="81395554"/>
<dbReference type="GO" id="GO:0032259">
    <property type="term" value="P:methylation"/>
    <property type="evidence" value="ECO:0007669"/>
    <property type="project" value="UniProtKB-KW"/>
</dbReference>
<dbReference type="AlphaFoldDB" id="A0A9W9K807"/>
<evidence type="ECO:0000256" key="1">
    <source>
        <dbReference type="SAM" id="MobiDB-lite"/>
    </source>
</evidence>
<keyword evidence="2" id="KW-0489">Methyltransferase</keyword>
<gene>
    <name evidence="2" type="ORF">NUU61_005804</name>
</gene>
<sequence>MTELPGDSGPYDIEVDGDASSSTDVDDASSELASLTSSILTYVYENGRTYHAYRPGTYVLPNDEREQDRLDCIHHVFRLCLDGELCQTKLEHPQSILDIGTGTGIWAIEMADEYPMTEVIGVDLSPIQPGWSDFLSCLSEGYYELTVIRVPPNLRFIIDDANQPWIFPSQHFDFIHIRGMCGSVENWPSFLRQCYDHLKPGGRIELAEIVPRAHCDDDSMPENCYLLKWQKEFHRLTAIQGRDWDIMPRMPKLLEEALFDQIEPSEQNCPIGTWPKDPKLKEIGRYFRAQFADSALDSYSLALFTRFSDWKPTEVQVLMAHVRSELNSNKIHWYTKFSFVTAQKPLA</sequence>
<dbReference type="PANTHER" id="PTHR43591">
    <property type="entry name" value="METHYLTRANSFERASE"/>
    <property type="match status" value="1"/>
</dbReference>
<keyword evidence="3" id="KW-1185">Reference proteome</keyword>
<dbReference type="Pfam" id="PF13489">
    <property type="entry name" value="Methyltransf_23"/>
    <property type="match status" value="1"/>
</dbReference>
<comment type="caution">
    <text evidence="2">The sequence shown here is derived from an EMBL/GenBank/DDBJ whole genome shotgun (WGS) entry which is preliminary data.</text>
</comment>
<feature type="region of interest" description="Disordered" evidence="1">
    <location>
        <begin position="1"/>
        <end position="27"/>
    </location>
</feature>
<keyword evidence="2" id="KW-0808">Transferase</keyword>